<dbReference type="AlphaFoldDB" id="A4WHK3"/>
<name>A4WHK3_PYRAR</name>
<dbReference type="Proteomes" id="UP000001567">
    <property type="component" value="Chromosome"/>
</dbReference>
<reference evidence="2 3" key="1">
    <citation type="submission" date="2007-04" db="EMBL/GenBank/DDBJ databases">
        <title>Complete sequence of Pyrobaculum arsenaticum DSM 13514.</title>
        <authorList>
            <consortium name="US DOE Joint Genome Institute"/>
            <person name="Copeland A."/>
            <person name="Lucas S."/>
            <person name="Lapidus A."/>
            <person name="Barry K."/>
            <person name="Glavina del Rio T."/>
            <person name="Dalin E."/>
            <person name="Tice H."/>
            <person name="Pitluck S."/>
            <person name="Chain P."/>
            <person name="Malfatti S."/>
            <person name="Shin M."/>
            <person name="Vergez L."/>
            <person name="Schmutz J."/>
            <person name="Larimer F."/>
            <person name="Land M."/>
            <person name="Hauser L."/>
            <person name="Kyrpides N."/>
            <person name="Mikhailova N."/>
            <person name="Cozen A.E."/>
            <person name="Fitz-Gibbon S.T."/>
            <person name="House C.H."/>
            <person name="Saltikov C."/>
            <person name="Lowe T.M."/>
            <person name="Richardson P."/>
        </authorList>
    </citation>
    <scope>NUCLEOTIDE SEQUENCE [LARGE SCALE GENOMIC DNA]</scope>
    <source>
        <strain evidence="3">ATCC 700994 / DSM 13514 / JCM 11321 / PZ6</strain>
    </source>
</reference>
<accession>A4WHK3</accession>
<dbReference type="Pfam" id="PF01661">
    <property type="entry name" value="Macro"/>
    <property type="match status" value="1"/>
</dbReference>
<evidence type="ECO:0000313" key="3">
    <source>
        <dbReference type="Proteomes" id="UP000001567"/>
    </source>
</evidence>
<dbReference type="EMBL" id="CP000660">
    <property type="protein sequence ID" value="ABP49870.1"/>
    <property type="molecule type" value="Genomic_DNA"/>
</dbReference>
<dbReference type="KEGG" id="pas:Pars_0257"/>
<dbReference type="NCBIfam" id="NF001667">
    <property type="entry name" value="PRK00431.2-3"/>
    <property type="match status" value="1"/>
</dbReference>
<gene>
    <name evidence="2" type="ordered locus">Pars_0257</name>
</gene>
<proteinExistence type="predicted"/>
<sequence length="196" mass="20853">MSGMICAEIVKTRCAPTCMEFKVGGVEVVLMKGDITEVEADAIVNAANSYLEHGGGVAGAIVRKGGAIIQEESREWVRRHGPVPVGGVAVTSAGRLRAKYVIHAVGPRCGVEPIEKLGEAVRNALRKAEELGLSSIAFPAISTGIFGCPYDAAALQMAQAIKEAAPQLRSVRRIMVVLYGEEAFQKFIEVFKKTIG</sequence>
<dbReference type="PANTHER" id="PTHR11106">
    <property type="entry name" value="GANGLIOSIDE INDUCED DIFFERENTIATION ASSOCIATED PROTEIN 2-RELATED"/>
    <property type="match status" value="1"/>
</dbReference>
<dbReference type="HOGENOM" id="CLU_046550_7_0_2"/>
<dbReference type="InterPro" id="IPR043472">
    <property type="entry name" value="Macro_dom-like"/>
</dbReference>
<dbReference type="SUPFAM" id="SSF52949">
    <property type="entry name" value="Macro domain-like"/>
    <property type="match status" value="1"/>
</dbReference>
<evidence type="ECO:0000313" key="2">
    <source>
        <dbReference type="EMBL" id="ABP49870.1"/>
    </source>
</evidence>
<feature type="domain" description="Macro" evidence="1">
    <location>
        <begin position="15"/>
        <end position="195"/>
    </location>
</feature>
<dbReference type="CDD" id="cd02907">
    <property type="entry name" value="Macro_Af1521_BAL-like"/>
    <property type="match status" value="1"/>
</dbReference>
<dbReference type="PhylomeDB" id="A4WHK3"/>
<protein>
    <submittedName>
        <fullName evidence="2">Appr-1-p processing domain protein</fullName>
    </submittedName>
</protein>
<organism evidence="2 3">
    <name type="scientific">Pyrobaculum arsenaticum (strain DSM 13514 / JCM 11321 / PZ6)</name>
    <dbReference type="NCBI Taxonomy" id="340102"/>
    <lineage>
        <taxon>Archaea</taxon>
        <taxon>Thermoproteota</taxon>
        <taxon>Thermoprotei</taxon>
        <taxon>Thermoproteales</taxon>
        <taxon>Thermoproteaceae</taxon>
        <taxon>Pyrobaculum</taxon>
    </lineage>
</organism>
<dbReference type="PANTHER" id="PTHR11106:SF111">
    <property type="entry name" value="MACRO DOMAIN-CONTAINING PROTEIN"/>
    <property type="match status" value="1"/>
</dbReference>
<dbReference type="Gene3D" id="3.40.220.10">
    <property type="entry name" value="Leucine Aminopeptidase, subunit E, domain 1"/>
    <property type="match status" value="1"/>
</dbReference>
<dbReference type="PROSITE" id="PS51154">
    <property type="entry name" value="MACRO"/>
    <property type="match status" value="1"/>
</dbReference>
<dbReference type="SMART" id="SM00506">
    <property type="entry name" value="A1pp"/>
    <property type="match status" value="1"/>
</dbReference>
<evidence type="ECO:0000259" key="1">
    <source>
        <dbReference type="PROSITE" id="PS51154"/>
    </source>
</evidence>
<dbReference type="InterPro" id="IPR002589">
    <property type="entry name" value="Macro_dom"/>
</dbReference>